<protein>
    <recommendedName>
        <fullName evidence="4">Transmembrane protein</fullName>
    </recommendedName>
</protein>
<comment type="caution">
    <text evidence="2">The sequence shown here is derived from an EMBL/GenBank/DDBJ whole genome shotgun (WGS) entry which is preliminary data.</text>
</comment>
<reference evidence="2" key="1">
    <citation type="journal article" date="2023" name="Plant J.">
        <title>Genome sequences and population genomics provide insights into the demographic history, inbreeding, and mutation load of two 'living fossil' tree species of Dipteronia.</title>
        <authorList>
            <person name="Feng Y."/>
            <person name="Comes H.P."/>
            <person name="Chen J."/>
            <person name="Zhu S."/>
            <person name="Lu R."/>
            <person name="Zhang X."/>
            <person name="Li P."/>
            <person name="Qiu J."/>
            <person name="Olsen K.M."/>
            <person name="Qiu Y."/>
        </authorList>
    </citation>
    <scope>NUCLEOTIDE SEQUENCE</scope>
    <source>
        <strain evidence="2">KIB01</strain>
    </source>
</reference>
<organism evidence="2 3">
    <name type="scientific">Dipteronia dyeriana</name>
    <dbReference type="NCBI Taxonomy" id="168575"/>
    <lineage>
        <taxon>Eukaryota</taxon>
        <taxon>Viridiplantae</taxon>
        <taxon>Streptophyta</taxon>
        <taxon>Embryophyta</taxon>
        <taxon>Tracheophyta</taxon>
        <taxon>Spermatophyta</taxon>
        <taxon>Magnoliopsida</taxon>
        <taxon>eudicotyledons</taxon>
        <taxon>Gunneridae</taxon>
        <taxon>Pentapetalae</taxon>
        <taxon>rosids</taxon>
        <taxon>malvids</taxon>
        <taxon>Sapindales</taxon>
        <taxon>Sapindaceae</taxon>
        <taxon>Hippocastanoideae</taxon>
        <taxon>Acereae</taxon>
        <taxon>Dipteronia</taxon>
    </lineage>
</organism>
<gene>
    <name evidence="2" type="ORF">Ddye_005355</name>
</gene>
<evidence type="ECO:0000256" key="1">
    <source>
        <dbReference type="SAM" id="Phobius"/>
    </source>
</evidence>
<feature type="transmembrane region" description="Helical" evidence="1">
    <location>
        <begin position="97"/>
        <end position="122"/>
    </location>
</feature>
<name>A0AAD9XGC1_9ROSI</name>
<evidence type="ECO:0008006" key="4">
    <source>
        <dbReference type="Google" id="ProtNLM"/>
    </source>
</evidence>
<proteinExistence type="predicted"/>
<keyword evidence="1" id="KW-0472">Membrane</keyword>
<dbReference type="EMBL" id="JANJYI010000002">
    <property type="protein sequence ID" value="KAK2658822.1"/>
    <property type="molecule type" value="Genomic_DNA"/>
</dbReference>
<feature type="transmembrane region" description="Helical" evidence="1">
    <location>
        <begin position="56"/>
        <end position="77"/>
    </location>
</feature>
<sequence>MGIMVVVLNSRASNIFTDMLVKRGSSRNGDVVGTLVILGSVLLFGSVLVVFRGWFFFLLGALFCVFRAVCCCFWVGIGRPVLGVCCGLLIVPGPCGFFFLAFALFLLLFVVCLGGVSAWALLQLWCSASCLL</sequence>
<feature type="transmembrane region" description="Helical" evidence="1">
    <location>
        <begin position="31"/>
        <end position="51"/>
    </location>
</feature>
<evidence type="ECO:0000313" key="2">
    <source>
        <dbReference type="EMBL" id="KAK2658822.1"/>
    </source>
</evidence>
<keyword evidence="1" id="KW-0812">Transmembrane</keyword>
<keyword evidence="1" id="KW-1133">Transmembrane helix</keyword>
<keyword evidence="3" id="KW-1185">Reference proteome</keyword>
<accession>A0AAD9XGC1</accession>
<dbReference type="Proteomes" id="UP001280121">
    <property type="component" value="Unassembled WGS sequence"/>
</dbReference>
<dbReference type="AlphaFoldDB" id="A0AAD9XGC1"/>
<evidence type="ECO:0000313" key="3">
    <source>
        <dbReference type="Proteomes" id="UP001280121"/>
    </source>
</evidence>